<dbReference type="GO" id="GO:0008168">
    <property type="term" value="F:methyltransferase activity"/>
    <property type="evidence" value="ECO:0007669"/>
    <property type="project" value="UniProtKB-KW"/>
</dbReference>
<evidence type="ECO:0000256" key="2">
    <source>
        <dbReference type="ARBA" id="ARBA00022603"/>
    </source>
</evidence>
<comment type="similarity">
    <text evidence="1">Belongs to the trimethylamine methyltransferase family.</text>
</comment>
<dbReference type="InterPro" id="IPR038601">
    <property type="entry name" value="MttB-like_sf"/>
</dbReference>
<reference evidence="4 5" key="1">
    <citation type="submission" date="2017-08" db="EMBL/GenBank/DDBJ databases">
        <title>Multipartite genome sequences of Sinorhizobium species nodulating soybeans.</title>
        <authorList>
            <person name="Tian C.F."/>
        </authorList>
    </citation>
    <scope>NUCLEOTIDE SEQUENCE [LARGE SCALE GENOMIC DNA]</scope>
    <source>
        <strain evidence="4 5">CCBAU 05684</strain>
    </source>
</reference>
<keyword evidence="5" id="KW-1185">Reference proteome</keyword>
<gene>
    <name evidence="4" type="ORF">SJ05684_c15910</name>
</gene>
<dbReference type="GO" id="GO:0015948">
    <property type="term" value="P:methanogenesis"/>
    <property type="evidence" value="ECO:0007669"/>
    <property type="project" value="InterPro"/>
</dbReference>
<dbReference type="GO" id="GO:0032259">
    <property type="term" value="P:methylation"/>
    <property type="evidence" value="ECO:0007669"/>
    <property type="project" value="UniProtKB-KW"/>
</dbReference>
<dbReference type="Proteomes" id="UP000217211">
    <property type="component" value="Chromosome"/>
</dbReference>
<dbReference type="Gene3D" id="3.20.20.480">
    <property type="entry name" value="Trimethylamine methyltransferase-like"/>
    <property type="match status" value="1"/>
</dbReference>
<dbReference type="STRING" id="716928.GCA_000261485_02670"/>
<dbReference type="InterPro" id="IPR010426">
    <property type="entry name" value="MTTB_MeTrfase"/>
</dbReference>
<evidence type="ECO:0000256" key="1">
    <source>
        <dbReference type="ARBA" id="ARBA00007137"/>
    </source>
</evidence>
<dbReference type="Pfam" id="PF06253">
    <property type="entry name" value="MTTB"/>
    <property type="match status" value="1"/>
</dbReference>
<evidence type="ECO:0000313" key="5">
    <source>
        <dbReference type="Proteomes" id="UP000217211"/>
    </source>
</evidence>
<keyword evidence="2 4" id="KW-0489">Methyltransferase</keyword>
<keyword evidence="3 4" id="KW-0808">Transferase</keyword>
<dbReference type="eggNOG" id="COG5598">
    <property type="taxonomic scope" value="Bacteria"/>
</dbReference>
<accession>A0A249PAU5</accession>
<evidence type="ECO:0000313" key="4">
    <source>
        <dbReference type="EMBL" id="ASY63033.1"/>
    </source>
</evidence>
<protein>
    <submittedName>
        <fullName evidence="4">Putative TRIMETHYLAMINE METHYLTRANSFERASE protein</fullName>
    </submittedName>
</protein>
<dbReference type="KEGG" id="esj:SJ05684_c15910"/>
<organism evidence="4 5">
    <name type="scientific">Sinorhizobium sojae CCBAU 05684</name>
    <dbReference type="NCBI Taxonomy" id="716928"/>
    <lineage>
        <taxon>Bacteria</taxon>
        <taxon>Pseudomonadati</taxon>
        <taxon>Pseudomonadota</taxon>
        <taxon>Alphaproteobacteria</taxon>
        <taxon>Hyphomicrobiales</taxon>
        <taxon>Rhizobiaceae</taxon>
        <taxon>Sinorhizobium/Ensifer group</taxon>
        <taxon>Sinorhizobium</taxon>
    </lineage>
</organism>
<name>A0A249PAU5_9HYPH</name>
<evidence type="ECO:0000256" key="3">
    <source>
        <dbReference type="ARBA" id="ARBA00022679"/>
    </source>
</evidence>
<proteinExistence type="inferred from homology"/>
<dbReference type="EMBL" id="CP023067">
    <property type="protein sequence ID" value="ASY63033.1"/>
    <property type="molecule type" value="Genomic_DNA"/>
</dbReference>
<dbReference type="AlphaFoldDB" id="A0A249PAU5"/>
<sequence>MLRTSEMLDSPSVNRDFEMALIGRSPPDEAALRQIEDGADHVLAEVGIRFEGDLETVDLWRQNGGIVKGDHVLLDGPRLRKIIRENAPESFTLRARNPVRDTSIGAKHAPVFAPIYGAPNVLLENGERSSGSLSIYRRLVSMAHAAPALSNTGHMICVLNDVPETVRPMEMALAHLTLSDKPFMGCIASPEAAVDVIDVASMAVGRDATDGACELLHLINATPPLVYKDNPLKVLRAVARRRQACMVTSYMMMGATSPVTVAGTLIQGYAEVLAGLALTQLWSPGAPAVMGLFAIPFGMKSMLPCYGDPASHVVQIYAVQLARRLGVPIRGEGGVTSAKVDDGQAGAEGARATAASVLSGADFILHSAGWLEQGRSVSIGKFEREATAIAQLYGIEAGESAPPLPLDPRLESELRQRIRM</sequence>